<sequence>MIQKNNILKYKIFVLPSKELPSEIFYYYLKISNEELKEFYDICKTLDSPYNKDMKIIRYCAKLMKYLKHYYEKINRGKLKKHHCNLLSHWLYEELNEKFNYNFKDLISIYGGFKRILSIVLKDSNEPQAINCLREVTVLAFNNWKDRKDLYDYCVDYDKIKELANSSYENCKKYKEYIKGKSKLYDNFEKLYISEYKKENNDFYKKCESCNPNKVIHELDCEAILLAQEKKNVDSHGPDLLGSTQSSGKNSDSTNTYGNVLLGVVVTSMTSGMLYKVNKILIKTYQQYKLFDNLFAIRINNK</sequence>
<dbReference type="Proteomes" id="UP000053327">
    <property type="component" value="Unassembled WGS sequence"/>
</dbReference>
<dbReference type="InterPro" id="IPR008780">
    <property type="entry name" value="Plasmodium_Vir"/>
</dbReference>
<gene>
    <name evidence="1" type="ORF">PVBG_05710</name>
</gene>
<dbReference type="EMBL" id="KQ234751">
    <property type="protein sequence ID" value="KMZ88798.1"/>
    <property type="molecule type" value="Genomic_DNA"/>
</dbReference>
<name>A0A0J9VNN5_PLAV1</name>
<dbReference type="Pfam" id="PF05795">
    <property type="entry name" value="Plasmodium_Vir"/>
    <property type="match status" value="1"/>
</dbReference>
<accession>A0A0J9VNN5</accession>
<evidence type="ECO:0008006" key="3">
    <source>
        <dbReference type="Google" id="ProtNLM"/>
    </source>
</evidence>
<proteinExistence type="predicted"/>
<protein>
    <recommendedName>
        <fullName evidence="3">Variable surface protein</fullName>
    </recommendedName>
</protein>
<organism evidence="1 2">
    <name type="scientific">Plasmodium vivax (strain Brazil I)</name>
    <dbReference type="NCBI Taxonomy" id="1033975"/>
    <lineage>
        <taxon>Eukaryota</taxon>
        <taxon>Sar</taxon>
        <taxon>Alveolata</taxon>
        <taxon>Apicomplexa</taxon>
        <taxon>Aconoidasida</taxon>
        <taxon>Haemosporida</taxon>
        <taxon>Plasmodiidae</taxon>
        <taxon>Plasmodium</taxon>
        <taxon>Plasmodium (Plasmodium)</taxon>
    </lineage>
</organism>
<reference evidence="1 2" key="1">
    <citation type="submission" date="2011-08" db="EMBL/GenBank/DDBJ databases">
        <title>The Genome Sequence of Plasmodium vivax Brazil I.</title>
        <authorList>
            <consortium name="The Broad Institute Genome Sequencing Platform"/>
            <consortium name="The Broad Institute Genome Sequencing Center for Infectious Disease"/>
            <person name="Neafsey D."/>
            <person name="Carlton J."/>
            <person name="Barnwell J."/>
            <person name="Collins W."/>
            <person name="Escalante A."/>
            <person name="Mullikin J."/>
            <person name="Saul A."/>
            <person name="Guigo R."/>
            <person name="Camara F."/>
            <person name="Young S.K."/>
            <person name="Zeng Q."/>
            <person name="Gargeya S."/>
            <person name="Fitzgerald M."/>
            <person name="Haas B."/>
            <person name="Abouelleil A."/>
            <person name="Alvarado L."/>
            <person name="Arachchi H.M."/>
            <person name="Berlin A."/>
            <person name="Brown A."/>
            <person name="Chapman S.B."/>
            <person name="Chen Z."/>
            <person name="Dunbar C."/>
            <person name="Freedman E."/>
            <person name="Gearin G."/>
            <person name="Gellesch M."/>
            <person name="Goldberg J."/>
            <person name="Griggs A."/>
            <person name="Gujja S."/>
            <person name="Heiman D."/>
            <person name="Howarth C."/>
            <person name="Larson L."/>
            <person name="Lui A."/>
            <person name="MacDonald P.J.P."/>
            <person name="Montmayeur A."/>
            <person name="Murphy C."/>
            <person name="Neiman D."/>
            <person name="Pearson M."/>
            <person name="Priest M."/>
            <person name="Roberts A."/>
            <person name="Saif S."/>
            <person name="Shea T."/>
            <person name="Shenoy N."/>
            <person name="Sisk P."/>
            <person name="Stolte C."/>
            <person name="Sykes S."/>
            <person name="Wortman J."/>
            <person name="Nusbaum C."/>
            <person name="Birren B."/>
        </authorList>
    </citation>
    <scope>NUCLEOTIDE SEQUENCE [LARGE SCALE GENOMIC DNA]</scope>
    <source>
        <strain evidence="1 2">Brazil I</strain>
    </source>
</reference>
<dbReference type="AlphaFoldDB" id="A0A0J9VNN5"/>
<dbReference type="OrthoDB" id="389074at2759"/>
<evidence type="ECO:0000313" key="1">
    <source>
        <dbReference type="EMBL" id="KMZ88798.1"/>
    </source>
</evidence>
<evidence type="ECO:0000313" key="2">
    <source>
        <dbReference type="Proteomes" id="UP000053327"/>
    </source>
</evidence>